<evidence type="ECO:0000313" key="4">
    <source>
        <dbReference type="Proteomes" id="UP000053455"/>
    </source>
</evidence>
<dbReference type="STRING" id="874156.GCA_001021555_00850"/>
<protein>
    <recommendedName>
        <fullName evidence="2">Peptidase A2 domain-containing protein</fullName>
    </recommendedName>
</protein>
<proteinExistence type="predicted"/>
<dbReference type="Gene3D" id="2.40.70.10">
    <property type="entry name" value="Acid Proteases"/>
    <property type="match status" value="1"/>
</dbReference>
<organism evidence="3 4">
    <name type="scientific">Aurantiacibacter marinus</name>
    <dbReference type="NCBI Taxonomy" id="874156"/>
    <lineage>
        <taxon>Bacteria</taxon>
        <taxon>Pseudomonadati</taxon>
        <taxon>Pseudomonadota</taxon>
        <taxon>Alphaproteobacteria</taxon>
        <taxon>Sphingomonadales</taxon>
        <taxon>Erythrobacteraceae</taxon>
        <taxon>Aurantiacibacter</taxon>
    </lineage>
</organism>
<dbReference type="InterPro" id="IPR001969">
    <property type="entry name" value="Aspartic_peptidase_AS"/>
</dbReference>
<gene>
    <name evidence="3" type="ORF">AAV99_02150</name>
</gene>
<dbReference type="EMBL" id="LBHU01000001">
    <property type="protein sequence ID" value="KLI65155.1"/>
    <property type="molecule type" value="Genomic_DNA"/>
</dbReference>
<sequence>MRILLACILVGGGLVGLALPIISPEPEPGAEQIALDDRSSRDSNETLAAVTGPNEPATWAADVTLDREVDGHFYADVTVDGVPSRMLVDTGASVIALTGDDAEAIGLHWDPSTVAVVAQGASGPVRGVQTRLSTVTLGNFEARDVDALIIPEGLGISLLGQSFLSTVDSVEIAGDKMVLEN</sequence>
<dbReference type="SUPFAM" id="SSF50630">
    <property type="entry name" value="Acid proteases"/>
    <property type="match status" value="1"/>
</dbReference>
<dbReference type="Proteomes" id="UP000053455">
    <property type="component" value="Unassembled WGS sequence"/>
</dbReference>
<comment type="caution">
    <text evidence="3">The sequence shown here is derived from an EMBL/GenBank/DDBJ whole genome shotgun (WGS) entry which is preliminary data.</text>
</comment>
<dbReference type="AlphaFoldDB" id="A0A0H0XXW3"/>
<dbReference type="PATRIC" id="fig|874156.12.peg.448"/>
<dbReference type="GO" id="GO:0006508">
    <property type="term" value="P:proteolysis"/>
    <property type="evidence" value="ECO:0007669"/>
    <property type="project" value="InterPro"/>
</dbReference>
<keyword evidence="1" id="KW-0378">Hydrolase</keyword>
<reference evidence="3 4" key="1">
    <citation type="submission" date="2015-04" db="EMBL/GenBank/DDBJ databases">
        <title>The draft genome sequence of Erythrobacter marinus HWDM-33.</title>
        <authorList>
            <person name="Zhuang L."/>
            <person name="Liu Y."/>
            <person name="Shao Z."/>
        </authorList>
    </citation>
    <scope>NUCLEOTIDE SEQUENCE [LARGE SCALE GENOMIC DNA]</scope>
    <source>
        <strain evidence="3 4">HWDM-33</strain>
    </source>
</reference>
<dbReference type="InterPro" id="IPR001995">
    <property type="entry name" value="Peptidase_A2_cat"/>
</dbReference>
<dbReference type="GO" id="GO:0004190">
    <property type="term" value="F:aspartic-type endopeptidase activity"/>
    <property type="evidence" value="ECO:0007669"/>
    <property type="project" value="InterPro"/>
</dbReference>
<dbReference type="RefSeq" id="WP_047093052.1">
    <property type="nucleotide sequence ID" value="NZ_LBHU01000001.1"/>
</dbReference>
<dbReference type="NCBIfam" id="TIGR02281">
    <property type="entry name" value="clan_AA_DTGA"/>
    <property type="match status" value="1"/>
</dbReference>
<feature type="domain" description="Peptidase A2" evidence="2">
    <location>
        <begin position="84"/>
        <end position="163"/>
    </location>
</feature>
<dbReference type="Pfam" id="PF13975">
    <property type="entry name" value="gag-asp_proteas"/>
    <property type="match status" value="1"/>
</dbReference>
<dbReference type="PROSITE" id="PS00141">
    <property type="entry name" value="ASP_PROTEASE"/>
    <property type="match status" value="1"/>
</dbReference>
<dbReference type="CDD" id="cd05483">
    <property type="entry name" value="retropepsin_like_bacteria"/>
    <property type="match status" value="1"/>
</dbReference>
<accession>A0A0H0XXW3</accession>
<dbReference type="PROSITE" id="PS50175">
    <property type="entry name" value="ASP_PROT_RETROV"/>
    <property type="match status" value="1"/>
</dbReference>
<dbReference type="InterPro" id="IPR011969">
    <property type="entry name" value="Clan_AA_Asp_peptidase_C"/>
</dbReference>
<name>A0A0H0XXW3_9SPHN</name>
<evidence type="ECO:0000259" key="2">
    <source>
        <dbReference type="PROSITE" id="PS50175"/>
    </source>
</evidence>
<dbReference type="InterPro" id="IPR021109">
    <property type="entry name" value="Peptidase_aspartic_dom_sf"/>
</dbReference>
<dbReference type="OrthoDB" id="7595324at2"/>
<evidence type="ECO:0000256" key="1">
    <source>
        <dbReference type="ARBA" id="ARBA00022801"/>
    </source>
</evidence>
<dbReference type="InterPro" id="IPR034122">
    <property type="entry name" value="Retropepsin-like_bacterial"/>
</dbReference>
<keyword evidence="4" id="KW-1185">Reference proteome</keyword>
<evidence type="ECO:0000313" key="3">
    <source>
        <dbReference type="EMBL" id="KLI65155.1"/>
    </source>
</evidence>